<accession>F1Z8X4</accession>
<dbReference type="InterPro" id="IPR002781">
    <property type="entry name" value="TM_pro_TauE-like"/>
</dbReference>
<sequence>MTLLEFLAPVPVDPWLYGALTLVAVATGTVDAIAGGGGLVMMPVLVSTGLPPHLVLGTNKLQSICGTAVATWRFRRAGFLSLRKGAMMALLAFAGAVVGALLIRRIDAHALRLIVPLFLIGVALYTIFSPRMDDGERRDLLGDKGYAPLATGIGFYDGFFGPGAGQFYAASLVSLRGMGLTRAMGLTKLLNVMSNLGSLVVFALGGQVIWPLGLVMGLGAMTGAVIGSRLATRHGARVIRPLLITVSLALTARLIWSWFTA</sequence>
<keyword evidence="4 8" id="KW-1003">Cell membrane</keyword>
<reference evidence="9 10" key="1">
    <citation type="journal article" date="2012" name="J. Bacteriol.">
        <title>Draft Genome Sequence of Novosphingobium nitrogenifigens Y88T.</title>
        <authorList>
            <person name="Strabala T.J."/>
            <person name="Macdonald L."/>
            <person name="Liu V."/>
            <person name="Smit A.M."/>
        </authorList>
    </citation>
    <scope>NUCLEOTIDE SEQUENCE [LARGE SCALE GENOMIC DNA]</scope>
    <source>
        <strain evidence="9 10">DSM 19370</strain>
    </source>
</reference>
<keyword evidence="3" id="KW-0813">Transport</keyword>
<comment type="similarity">
    <text evidence="2 8">Belongs to the 4-toluene sulfonate uptake permease (TSUP) (TC 2.A.102) family.</text>
</comment>
<keyword evidence="6 8" id="KW-1133">Transmembrane helix</keyword>
<dbReference type="RefSeq" id="WP_008066043.1">
    <property type="nucleotide sequence ID" value="NZ_AQWK01000001.1"/>
</dbReference>
<evidence type="ECO:0000256" key="8">
    <source>
        <dbReference type="RuleBase" id="RU363041"/>
    </source>
</evidence>
<comment type="caution">
    <text evidence="9">The sequence shown here is derived from an EMBL/GenBank/DDBJ whole genome shotgun (WGS) entry which is preliminary data.</text>
</comment>
<dbReference type="EMBL" id="AEWJ01000038">
    <property type="protein sequence ID" value="EGD58864.1"/>
    <property type="molecule type" value="Genomic_DNA"/>
</dbReference>
<feature type="transmembrane region" description="Helical" evidence="8">
    <location>
        <begin position="238"/>
        <end position="259"/>
    </location>
</feature>
<gene>
    <name evidence="9" type="ORF">Y88_0925</name>
</gene>
<dbReference type="OrthoDB" id="554695at2"/>
<keyword evidence="5 8" id="KW-0812">Transmembrane</keyword>
<dbReference type="InParanoid" id="F1Z8X4"/>
<evidence type="ECO:0000256" key="6">
    <source>
        <dbReference type="ARBA" id="ARBA00022989"/>
    </source>
</evidence>
<name>F1Z8X4_9SPHN</name>
<evidence type="ECO:0000313" key="10">
    <source>
        <dbReference type="Proteomes" id="UP000004728"/>
    </source>
</evidence>
<feature type="transmembrane region" description="Helical" evidence="8">
    <location>
        <begin position="85"/>
        <end position="103"/>
    </location>
</feature>
<evidence type="ECO:0000256" key="4">
    <source>
        <dbReference type="ARBA" id="ARBA00022475"/>
    </source>
</evidence>
<evidence type="ECO:0000256" key="7">
    <source>
        <dbReference type="ARBA" id="ARBA00023136"/>
    </source>
</evidence>
<dbReference type="AlphaFoldDB" id="F1Z8X4"/>
<dbReference type="FunCoup" id="F1Z8X4">
    <property type="interactions" value="180"/>
</dbReference>
<dbReference type="GO" id="GO:0005886">
    <property type="term" value="C:plasma membrane"/>
    <property type="evidence" value="ECO:0007669"/>
    <property type="project" value="UniProtKB-SubCell"/>
</dbReference>
<dbReference type="PANTHER" id="PTHR30269">
    <property type="entry name" value="TRANSMEMBRANE PROTEIN YFCA"/>
    <property type="match status" value="1"/>
</dbReference>
<dbReference type="PANTHER" id="PTHR30269:SF0">
    <property type="entry name" value="MEMBRANE TRANSPORTER PROTEIN YFCA-RELATED"/>
    <property type="match status" value="1"/>
</dbReference>
<evidence type="ECO:0000256" key="3">
    <source>
        <dbReference type="ARBA" id="ARBA00022448"/>
    </source>
</evidence>
<comment type="subcellular location">
    <subcellularLocation>
        <location evidence="1 8">Cell membrane</location>
        <topology evidence="1 8">Multi-pass membrane protein</topology>
    </subcellularLocation>
</comment>
<evidence type="ECO:0000256" key="2">
    <source>
        <dbReference type="ARBA" id="ARBA00009142"/>
    </source>
</evidence>
<dbReference type="InterPro" id="IPR052017">
    <property type="entry name" value="TSUP"/>
</dbReference>
<dbReference type="eggNOG" id="COG0730">
    <property type="taxonomic scope" value="Bacteria"/>
</dbReference>
<keyword evidence="10" id="KW-1185">Reference proteome</keyword>
<dbReference type="STRING" id="983920.Y88_0925"/>
<keyword evidence="7 8" id="KW-0472">Membrane</keyword>
<evidence type="ECO:0000256" key="1">
    <source>
        <dbReference type="ARBA" id="ARBA00004651"/>
    </source>
</evidence>
<organism evidence="9 10">
    <name type="scientific">Novosphingobium nitrogenifigens DSM 19370</name>
    <dbReference type="NCBI Taxonomy" id="983920"/>
    <lineage>
        <taxon>Bacteria</taxon>
        <taxon>Pseudomonadati</taxon>
        <taxon>Pseudomonadota</taxon>
        <taxon>Alphaproteobacteria</taxon>
        <taxon>Sphingomonadales</taxon>
        <taxon>Sphingomonadaceae</taxon>
        <taxon>Novosphingobium</taxon>
    </lineage>
</organism>
<dbReference type="Pfam" id="PF01925">
    <property type="entry name" value="TauE"/>
    <property type="match status" value="1"/>
</dbReference>
<evidence type="ECO:0000256" key="5">
    <source>
        <dbReference type="ARBA" id="ARBA00022692"/>
    </source>
</evidence>
<feature type="transmembrane region" description="Helical" evidence="8">
    <location>
        <begin position="109"/>
        <end position="128"/>
    </location>
</feature>
<proteinExistence type="inferred from homology"/>
<dbReference type="Proteomes" id="UP000004728">
    <property type="component" value="Unassembled WGS sequence"/>
</dbReference>
<protein>
    <recommendedName>
        <fullName evidence="8">Probable membrane transporter protein</fullName>
    </recommendedName>
</protein>
<evidence type="ECO:0000313" key="9">
    <source>
        <dbReference type="EMBL" id="EGD58864.1"/>
    </source>
</evidence>
<dbReference type="HOGENOM" id="CLU_045498_2_1_5"/>